<keyword evidence="1" id="KW-1185">Reference proteome</keyword>
<dbReference type="Pfam" id="PF02995">
    <property type="entry name" value="DUF229"/>
    <property type="match status" value="1"/>
</dbReference>
<dbReference type="RefSeq" id="XP_022828494.1">
    <property type="nucleotide sequence ID" value="XM_022972726.1"/>
</dbReference>
<sequence>MLIRLSKMIPLMWRIRRPMLVVLLLMCISPIIFISIDQATGVLKDARDTKKHGKRHKVKDKPLFNLNKDVNLNMDKGCKIPHLDPFLAGMENNIAKPQYKCKGFDWVKCHKSECRLVKDVLKNVRDVTCDYSNINYVNHRNYYYSYLKSVTGDEPATLDKSDHVKIECTGRDLHFPNVSVHWRGVKTGFRNISLEPDDKHSYNVVILCLESVSHSGFIRNMKKSYKYITEKMKATILNGYNIASDGTTGTLYPLLTGKTEFDLKDPNEVGTSRDNPNDFIFNLLKAHGYRTAYFDDTGLVTTPYQFKFASPPADHYLRPYSLARRNGKPQRSLSHHCIESVPQYQMLMHLVEDCLQLEGKKFIFSVIDDLSYANYTFIPSADDSLLDFLKTMTARKVLEDTLLIVTGDHGPRYSPGRSSHQGMLEERLPFMALMLPQKLVKAKPSALKALVSNKDVLTTPFDIYTTMLDVLGFEEEGPPIGMPGFNMPRALTLLTPIPKTRTCGEAGIMPHWCTCGTWTNVSKTNPFYHQVANNLAEFINSLSDEERFQCLQRTLKTTEWVVHQTAEDYQSKLYNYFLKQQLSINQAHSGDITSLDDYYQLRIVMEPGHAIYEGTMIYVPAKDFFMITERDVSRVNAYGDESSCISETHPHLSKYCYCNNTAHFILHKKYKPKISDDLFRFSFL</sequence>
<dbReference type="InterPro" id="IPR017850">
    <property type="entry name" value="Alkaline_phosphatase_core_sf"/>
</dbReference>
<evidence type="ECO:0000313" key="1">
    <source>
        <dbReference type="Proteomes" id="UP000301870"/>
    </source>
</evidence>
<dbReference type="GeneID" id="111357929"/>
<proteinExistence type="predicted"/>
<dbReference type="Gene3D" id="3.40.720.10">
    <property type="entry name" value="Alkaline Phosphatase, subunit A"/>
    <property type="match status" value="1"/>
</dbReference>
<dbReference type="CDD" id="cd16021">
    <property type="entry name" value="ALP_like"/>
    <property type="match status" value="1"/>
</dbReference>
<organism evidence="1 2">
    <name type="scientific">Spodoptera litura</name>
    <name type="common">Asian cotton leafworm</name>
    <dbReference type="NCBI Taxonomy" id="69820"/>
    <lineage>
        <taxon>Eukaryota</taxon>
        <taxon>Metazoa</taxon>
        <taxon>Ecdysozoa</taxon>
        <taxon>Arthropoda</taxon>
        <taxon>Hexapoda</taxon>
        <taxon>Insecta</taxon>
        <taxon>Pterygota</taxon>
        <taxon>Neoptera</taxon>
        <taxon>Endopterygota</taxon>
        <taxon>Lepidoptera</taxon>
        <taxon>Glossata</taxon>
        <taxon>Ditrysia</taxon>
        <taxon>Noctuoidea</taxon>
        <taxon>Noctuidae</taxon>
        <taxon>Amphipyrinae</taxon>
        <taxon>Spodoptera</taxon>
    </lineage>
</organism>
<dbReference type="PANTHER" id="PTHR10974">
    <property type="entry name" value="FI08016P-RELATED"/>
    <property type="match status" value="1"/>
</dbReference>
<dbReference type="InterPro" id="IPR004245">
    <property type="entry name" value="DUF229"/>
</dbReference>
<protein>
    <submittedName>
        <fullName evidence="2">Uncharacterized protein LOC111357929</fullName>
    </submittedName>
</protein>
<dbReference type="FunFam" id="3.40.720.10:FF:000017">
    <property type="entry name" value="Predicted protein"/>
    <property type="match status" value="1"/>
</dbReference>
<dbReference type="Proteomes" id="UP000301870">
    <property type="component" value="Chromosome 26"/>
</dbReference>
<dbReference type="GO" id="GO:0005615">
    <property type="term" value="C:extracellular space"/>
    <property type="evidence" value="ECO:0007669"/>
    <property type="project" value="TreeGrafter"/>
</dbReference>
<accession>A0A9J7IWT5</accession>
<dbReference type="OrthoDB" id="413313at2759"/>
<reference evidence="2" key="1">
    <citation type="submission" date="2025-08" db="UniProtKB">
        <authorList>
            <consortium name="RefSeq"/>
        </authorList>
    </citation>
    <scope>IDENTIFICATION</scope>
    <source>
        <strain evidence="2">Ishihara</strain>
        <tissue evidence="2">Whole body</tissue>
    </source>
</reference>
<evidence type="ECO:0000313" key="2">
    <source>
        <dbReference type="RefSeq" id="XP_022828494.1"/>
    </source>
</evidence>
<dbReference type="KEGG" id="sliu:111357929"/>
<dbReference type="PANTHER" id="PTHR10974:SF1">
    <property type="entry name" value="FI08016P-RELATED"/>
    <property type="match status" value="1"/>
</dbReference>
<dbReference type="AlphaFoldDB" id="A0A9J7IWT5"/>
<gene>
    <name evidence="2" type="primary">LOC111357929</name>
</gene>
<name>A0A9J7IWT5_SPOLT</name>
<dbReference type="SUPFAM" id="SSF53649">
    <property type="entry name" value="Alkaline phosphatase-like"/>
    <property type="match status" value="1"/>
</dbReference>